<dbReference type="PANTHER" id="PTHR20883">
    <property type="entry name" value="PHYTANOYL-COA DIOXYGENASE DOMAIN CONTAINING 1"/>
    <property type="match status" value="1"/>
</dbReference>
<gene>
    <name evidence="1" type="ORF">METZ01_LOCUS515366</name>
</gene>
<dbReference type="Gene3D" id="2.60.120.620">
    <property type="entry name" value="q2cbj1_9rhob like domain"/>
    <property type="match status" value="1"/>
</dbReference>
<dbReference type="Pfam" id="PF05721">
    <property type="entry name" value="PhyH"/>
    <property type="match status" value="1"/>
</dbReference>
<evidence type="ECO:0000313" key="1">
    <source>
        <dbReference type="EMBL" id="SVE62512.1"/>
    </source>
</evidence>
<dbReference type="InterPro" id="IPR008775">
    <property type="entry name" value="Phytyl_CoA_dOase-like"/>
</dbReference>
<dbReference type="GO" id="GO:0046872">
    <property type="term" value="F:metal ion binding"/>
    <property type="evidence" value="ECO:0007669"/>
    <property type="project" value="UniProtKB-ARBA"/>
</dbReference>
<proteinExistence type="predicted"/>
<protein>
    <recommendedName>
        <fullName evidence="2">Phytanoyl-CoA dioxygenase</fullName>
    </recommendedName>
</protein>
<reference evidence="1" key="1">
    <citation type="submission" date="2018-05" db="EMBL/GenBank/DDBJ databases">
        <authorList>
            <person name="Lanie J.A."/>
            <person name="Ng W.-L."/>
            <person name="Kazmierczak K.M."/>
            <person name="Andrzejewski T.M."/>
            <person name="Davidsen T.M."/>
            <person name="Wayne K.J."/>
            <person name="Tettelin H."/>
            <person name="Glass J.I."/>
            <person name="Rusch D."/>
            <person name="Podicherti R."/>
            <person name="Tsui H.-C.T."/>
            <person name="Winkler M.E."/>
        </authorList>
    </citation>
    <scope>NUCLEOTIDE SEQUENCE</scope>
</reference>
<dbReference type="AlphaFoldDB" id="A0A383EZX9"/>
<evidence type="ECO:0008006" key="2">
    <source>
        <dbReference type="Google" id="ProtNLM"/>
    </source>
</evidence>
<dbReference type="EMBL" id="UINC01230396">
    <property type="protein sequence ID" value="SVE62512.1"/>
    <property type="molecule type" value="Genomic_DNA"/>
</dbReference>
<accession>A0A383EZX9</accession>
<dbReference type="PANTHER" id="PTHR20883:SF48">
    <property type="entry name" value="ECTOINE DIOXYGENASE"/>
    <property type="match status" value="1"/>
</dbReference>
<dbReference type="GO" id="GO:0016491">
    <property type="term" value="F:oxidoreductase activity"/>
    <property type="evidence" value="ECO:0007669"/>
    <property type="project" value="UniProtKB-ARBA"/>
</dbReference>
<dbReference type="SUPFAM" id="SSF51197">
    <property type="entry name" value="Clavaminate synthase-like"/>
    <property type="match status" value="1"/>
</dbReference>
<organism evidence="1">
    <name type="scientific">marine metagenome</name>
    <dbReference type="NCBI Taxonomy" id="408172"/>
    <lineage>
        <taxon>unclassified sequences</taxon>
        <taxon>metagenomes</taxon>
        <taxon>ecological metagenomes</taxon>
    </lineage>
</organism>
<name>A0A383EZX9_9ZZZZ</name>
<sequence length="198" mass="22404">MLTPQQVEQFETDGYLILDPCLEEGEVKALRHRVRQIAEGELHFPEESIEYEPGASGRRMETLRKINGPGLHDPFFVDHARHSRLLDPIVDLIGPDVKLFGDQLFMKPPGGIEKTYHQDCPYFSIEPMAMVSAWVALDDVTEDNGCMYVVPGSQKLGAVEHSEPWMVGDRRDMKIPDTAIDLKRERPITMRAGGCSFH</sequence>
<feature type="non-terminal residue" evidence="1">
    <location>
        <position position="198"/>
    </location>
</feature>